<dbReference type="InterPro" id="IPR002100">
    <property type="entry name" value="TF_MADSbox"/>
</dbReference>
<evidence type="ECO:0000259" key="7">
    <source>
        <dbReference type="PROSITE" id="PS50066"/>
    </source>
</evidence>
<dbReference type="AlphaFoldDB" id="A0ABD3S7X4"/>
<accession>A0ABD3S7X4</accession>
<dbReference type="InterPro" id="IPR036879">
    <property type="entry name" value="TF_MADSbox_sf"/>
</dbReference>
<keyword evidence="4" id="KW-0804">Transcription</keyword>
<dbReference type="SUPFAM" id="SSF55455">
    <property type="entry name" value="SRF-like"/>
    <property type="match status" value="1"/>
</dbReference>
<evidence type="ECO:0000256" key="5">
    <source>
        <dbReference type="ARBA" id="ARBA00023242"/>
    </source>
</evidence>
<keyword evidence="5" id="KW-0539">Nucleus</keyword>
<evidence type="ECO:0000313" key="8">
    <source>
        <dbReference type="EMBL" id="KAL3820541.1"/>
    </source>
</evidence>
<dbReference type="SMART" id="SM00432">
    <property type="entry name" value="MADS"/>
    <property type="match status" value="1"/>
</dbReference>
<dbReference type="PANTHER" id="PTHR11945:SF387">
    <property type="entry name" value="AGAMOUS-LIKE MADS-BOX PROTEIN AGL80"/>
    <property type="match status" value="1"/>
</dbReference>
<dbReference type="PROSITE" id="PS50066">
    <property type="entry name" value="MADS_BOX_2"/>
    <property type="match status" value="1"/>
</dbReference>
<evidence type="ECO:0000313" key="9">
    <source>
        <dbReference type="Proteomes" id="UP001634393"/>
    </source>
</evidence>
<dbReference type="FunFam" id="3.40.1810.10:FF:000024">
    <property type="entry name" value="Agamous-like MADS-box protein AGL80"/>
    <property type="match status" value="1"/>
</dbReference>
<dbReference type="Proteomes" id="UP001634393">
    <property type="component" value="Unassembled WGS sequence"/>
</dbReference>
<evidence type="ECO:0000256" key="1">
    <source>
        <dbReference type="ARBA" id="ARBA00004123"/>
    </source>
</evidence>
<evidence type="ECO:0000256" key="3">
    <source>
        <dbReference type="ARBA" id="ARBA00023125"/>
    </source>
</evidence>
<feature type="region of interest" description="Disordered" evidence="6">
    <location>
        <begin position="251"/>
        <end position="274"/>
    </location>
</feature>
<gene>
    <name evidence="8" type="ORF">ACJIZ3_006446</name>
</gene>
<dbReference type="GO" id="GO:0005634">
    <property type="term" value="C:nucleus"/>
    <property type="evidence" value="ECO:0007669"/>
    <property type="project" value="UniProtKB-SubCell"/>
</dbReference>
<keyword evidence="3" id="KW-0238">DNA-binding</keyword>
<evidence type="ECO:0000256" key="4">
    <source>
        <dbReference type="ARBA" id="ARBA00023163"/>
    </source>
</evidence>
<dbReference type="PANTHER" id="PTHR11945">
    <property type="entry name" value="MADS BOX PROTEIN"/>
    <property type="match status" value="1"/>
</dbReference>
<evidence type="ECO:0000256" key="2">
    <source>
        <dbReference type="ARBA" id="ARBA00023015"/>
    </source>
</evidence>
<comment type="subcellular location">
    <subcellularLocation>
        <location evidence="1">Nucleus</location>
    </subcellularLocation>
</comment>
<dbReference type="Gene3D" id="3.40.1810.10">
    <property type="entry name" value="Transcription factor, MADS-box"/>
    <property type="match status" value="1"/>
</dbReference>
<dbReference type="Pfam" id="PF00319">
    <property type="entry name" value="SRF-TF"/>
    <property type="match status" value="1"/>
</dbReference>
<dbReference type="GO" id="GO:0003677">
    <property type="term" value="F:DNA binding"/>
    <property type="evidence" value="ECO:0007669"/>
    <property type="project" value="UniProtKB-KW"/>
</dbReference>
<dbReference type="PRINTS" id="PR00404">
    <property type="entry name" value="MADSDOMAIN"/>
</dbReference>
<name>A0ABD3S7X4_9LAMI</name>
<comment type="caution">
    <text evidence="8">The sequence shown here is derived from an EMBL/GenBank/DDBJ whole genome shotgun (WGS) entry which is preliminary data.</text>
</comment>
<proteinExistence type="predicted"/>
<reference evidence="8 9" key="1">
    <citation type="submission" date="2024-12" db="EMBL/GenBank/DDBJ databases">
        <title>The unique morphological basis and parallel evolutionary history of personate flowers in Penstemon.</title>
        <authorList>
            <person name="Depatie T.H."/>
            <person name="Wessinger C.A."/>
        </authorList>
    </citation>
    <scope>NUCLEOTIDE SEQUENCE [LARGE SCALE GENOMIC DNA]</scope>
    <source>
        <strain evidence="8">WTNN_2</strain>
        <tissue evidence="8">Leaf</tissue>
    </source>
</reference>
<feature type="domain" description="MADS-box" evidence="7">
    <location>
        <begin position="1"/>
        <end position="50"/>
    </location>
</feature>
<keyword evidence="9" id="KW-1185">Reference proteome</keyword>
<evidence type="ECO:0000256" key="6">
    <source>
        <dbReference type="SAM" id="MobiDB-lite"/>
    </source>
</evidence>
<organism evidence="8 9">
    <name type="scientific">Penstemon smallii</name>
    <dbReference type="NCBI Taxonomy" id="265156"/>
    <lineage>
        <taxon>Eukaryota</taxon>
        <taxon>Viridiplantae</taxon>
        <taxon>Streptophyta</taxon>
        <taxon>Embryophyta</taxon>
        <taxon>Tracheophyta</taxon>
        <taxon>Spermatophyta</taxon>
        <taxon>Magnoliopsida</taxon>
        <taxon>eudicotyledons</taxon>
        <taxon>Gunneridae</taxon>
        <taxon>Pentapetalae</taxon>
        <taxon>asterids</taxon>
        <taxon>lamiids</taxon>
        <taxon>Lamiales</taxon>
        <taxon>Plantaginaceae</taxon>
        <taxon>Cheloneae</taxon>
        <taxon>Penstemon</taxon>
    </lineage>
</organism>
<keyword evidence="2" id="KW-0805">Transcription regulation</keyword>
<protein>
    <recommendedName>
        <fullName evidence="7">MADS-box domain-containing protein</fullName>
    </recommendedName>
</protein>
<dbReference type="EMBL" id="JBJXBP010000007">
    <property type="protein sequence ID" value="KAL3820541.1"/>
    <property type="molecule type" value="Genomic_DNA"/>
</dbReference>
<sequence length="274" mass="30616">MTRRKVTLKFMSNNSERKISFKKRKKGIIKKVDELNTLCGVDACAVIYSQYESQPVVWSSPEGTTTMLSRYEELPEMEKTKKPVNQETFTLQRIEKMKDQLCRVQTENKRNEVKNFMYKCMVGMKKVEEFDMSNAFIMNSVMEETLNEVKLRMGSLQIGNPHQPVASISPHDVVAGFGSGSPAVVMVAEPTVPPPNTVVEMSSTGGEKDQSLDMRDKLTNVSDFSEWPVGELDWLDGPILSPCFLYDINSKASTSGKNDKASTSGAASRTDNNS</sequence>